<comment type="similarity">
    <text evidence="1">Belongs to the universal ribosomal protein uS7 family.</text>
</comment>
<reference evidence="6" key="1">
    <citation type="submission" date="2017-02" db="UniProtKB">
        <authorList>
            <consortium name="WormBaseParasite"/>
        </authorList>
    </citation>
    <scope>IDENTIFICATION</scope>
</reference>
<evidence type="ECO:0000259" key="4">
    <source>
        <dbReference type="Pfam" id="PF00177"/>
    </source>
</evidence>
<dbReference type="SUPFAM" id="SSF47973">
    <property type="entry name" value="Ribosomal protein S7"/>
    <property type="match status" value="1"/>
</dbReference>
<dbReference type="GO" id="GO:0005840">
    <property type="term" value="C:ribosome"/>
    <property type="evidence" value="ECO:0007669"/>
    <property type="project" value="UniProtKB-KW"/>
</dbReference>
<sequence>MASRSVRLVLSYSSDGQRAISTFTQPLWSRYDARLFRDPITNVDSVWSIPDLYLCKSNNFQLNKPLDAEDERNFLHIKAMKSDESPVFYRDHVVDKLIRVCMKDGKKVHKLYICKSNNFQLNKPLDAEDERNFLHIKAMKSDESPVFYRDHVVDKLIRVCMKDGKKELSRSNVYAALEIVKRRQYKAWLNASDEEKASIELDPFVIARKAIRNCHPLMKLRGVTRGTYC</sequence>
<evidence type="ECO:0000256" key="3">
    <source>
        <dbReference type="ARBA" id="ARBA00023274"/>
    </source>
</evidence>
<dbReference type="GO" id="GO:1990904">
    <property type="term" value="C:ribonucleoprotein complex"/>
    <property type="evidence" value="ECO:0007669"/>
    <property type="project" value="UniProtKB-KW"/>
</dbReference>
<evidence type="ECO:0000256" key="1">
    <source>
        <dbReference type="ARBA" id="ARBA00007151"/>
    </source>
</evidence>
<dbReference type="Gene3D" id="1.10.455.10">
    <property type="entry name" value="Ribosomal protein S7 domain"/>
    <property type="match status" value="1"/>
</dbReference>
<proteinExistence type="inferred from homology"/>
<keyword evidence="5" id="KW-1185">Reference proteome</keyword>
<accession>A0A0M3IE48</accession>
<feature type="domain" description="Small ribosomal subunit protein uS7" evidence="4">
    <location>
        <begin position="144"/>
        <end position="226"/>
    </location>
</feature>
<keyword evidence="3" id="KW-0687">Ribonucleoprotein</keyword>
<dbReference type="InterPro" id="IPR036823">
    <property type="entry name" value="Ribosomal_uS7_dom_sf"/>
</dbReference>
<evidence type="ECO:0000313" key="5">
    <source>
        <dbReference type="Proteomes" id="UP000036681"/>
    </source>
</evidence>
<name>A0A0M3IE48_ASCLU</name>
<dbReference type="Proteomes" id="UP000036681">
    <property type="component" value="Unplaced"/>
</dbReference>
<keyword evidence="2" id="KW-0689">Ribosomal protein</keyword>
<dbReference type="Pfam" id="PF00177">
    <property type="entry name" value="Ribosomal_S7"/>
    <property type="match status" value="1"/>
</dbReference>
<evidence type="ECO:0000256" key="2">
    <source>
        <dbReference type="ARBA" id="ARBA00022980"/>
    </source>
</evidence>
<dbReference type="WBParaSite" id="ALUE_0001634501-mRNA-1">
    <property type="protein sequence ID" value="ALUE_0001634501-mRNA-1"/>
    <property type="gene ID" value="ALUE_0001634501"/>
</dbReference>
<dbReference type="AlphaFoldDB" id="A0A0M3IE48"/>
<evidence type="ECO:0000313" key="6">
    <source>
        <dbReference type="WBParaSite" id="ALUE_0001634501-mRNA-1"/>
    </source>
</evidence>
<protein>
    <submittedName>
        <fullName evidence="6">Ribosomal_S7 domain-containing protein</fullName>
    </submittedName>
</protein>
<dbReference type="InterPro" id="IPR023798">
    <property type="entry name" value="Ribosomal_uS7_dom"/>
</dbReference>
<organism evidence="5 6">
    <name type="scientific">Ascaris lumbricoides</name>
    <name type="common">Giant roundworm</name>
    <dbReference type="NCBI Taxonomy" id="6252"/>
    <lineage>
        <taxon>Eukaryota</taxon>
        <taxon>Metazoa</taxon>
        <taxon>Ecdysozoa</taxon>
        <taxon>Nematoda</taxon>
        <taxon>Chromadorea</taxon>
        <taxon>Rhabditida</taxon>
        <taxon>Spirurina</taxon>
        <taxon>Ascaridomorpha</taxon>
        <taxon>Ascaridoidea</taxon>
        <taxon>Ascarididae</taxon>
        <taxon>Ascaris</taxon>
    </lineage>
</organism>